<dbReference type="Proteomes" id="UP001163321">
    <property type="component" value="Chromosome 3"/>
</dbReference>
<comment type="caution">
    <text evidence="1">The sequence shown here is derived from an EMBL/GenBank/DDBJ whole genome shotgun (WGS) entry which is preliminary data.</text>
</comment>
<evidence type="ECO:0000313" key="2">
    <source>
        <dbReference type="Proteomes" id="UP001163321"/>
    </source>
</evidence>
<keyword evidence="2" id="KW-1185">Reference proteome</keyword>
<accession>A0ACC0WAL0</accession>
<dbReference type="EMBL" id="CM047582">
    <property type="protein sequence ID" value="KAI9914736.1"/>
    <property type="molecule type" value="Genomic_DNA"/>
</dbReference>
<evidence type="ECO:0000313" key="1">
    <source>
        <dbReference type="EMBL" id="KAI9914736.1"/>
    </source>
</evidence>
<protein>
    <submittedName>
        <fullName evidence="1">Uncharacterized protein</fullName>
    </submittedName>
</protein>
<name>A0ACC0WAL0_9STRA</name>
<proteinExistence type="predicted"/>
<organism evidence="1 2">
    <name type="scientific">Peronosclerospora sorghi</name>
    <dbReference type="NCBI Taxonomy" id="230839"/>
    <lineage>
        <taxon>Eukaryota</taxon>
        <taxon>Sar</taxon>
        <taxon>Stramenopiles</taxon>
        <taxon>Oomycota</taxon>
        <taxon>Peronosporomycetes</taxon>
        <taxon>Peronosporales</taxon>
        <taxon>Peronosporaceae</taxon>
        <taxon>Peronosclerospora</taxon>
    </lineage>
</organism>
<sequence length="62" mass="7278">MKTLYSAQNFHEISRRGNIPQFHDNHSKKAETRSALLRQTVNRYCREDERGQTSATVDEIEL</sequence>
<gene>
    <name evidence="1" type="ORF">PsorP6_007413</name>
</gene>
<reference evidence="1 2" key="1">
    <citation type="journal article" date="2022" name="bioRxiv">
        <title>The genome of the oomycete Peronosclerospora sorghi, a cosmopolitan pathogen of maize and sorghum, is inflated with dispersed pseudogenes.</title>
        <authorList>
            <person name="Fletcher K."/>
            <person name="Martin F."/>
            <person name="Isakeit T."/>
            <person name="Cavanaugh K."/>
            <person name="Magill C."/>
            <person name="Michelmore R."/>
        </authorList>
    </citation>
    <scope>NUCLEOTIDE SEQUENCE [LARGE SCALE GENOMIC DNA]</scope>
    <source>
        <strain evidence="1">P6</strain>
    </source>
</reference>